<dbReference type="CDD" id="cd02440">
    <property type="entry name" value="AdoMet_MTases"/>
    <property type="match status" value="1"/>
</dbReference>
<organism evidence="8 9">
    <name type="scientific">Palleronia abyssalis</name>
    <dbReference type="NCBI Taxonomy" id="1501240"/>
    <lineage>
        <taxon>Bacteria</taxon>
        <taxon>Pseudomonadati</taxon>
        <taxon>Pseudomonadota</taxon>
        <taxon>Alphaproteobacteria</taxon>
        <taxon>Rhodobacterales</taxon>
        <taxon>Roseobacteraceae</taxon>
        <taxon>Palleronia</taxon>
    </lineage>
</organism>
<dbReference type="InterPro" id="IPR040758">
    <property type="entry name" value="PrmC_N"/>
</dbReference>
<evidence type="ECO:0000259" key="7">
    <source>
        <dbReference type="Pfam" id="PF17827"/>
    </source>
</evidence>
<dbReference type="Pfam" id="PF05175">
    <property type="entry name" value="MTS"/>
    <property type="match status" value="1"/>
</dbReference>
<feature type="binding site" evidence="5">
    <location>
        <position position="176"/>
    </location>
    <ligand>
        <name>S-adenosyl-L-methionine</name>
        <dbReference type="ChEBI" id="CHEBI:59789"/>
    </ligand>
</feature>
<dbReference type="SUPFAM" id="SSF53335">
    <property type="entry name" value="S-adenosyl-L-methionine-dependent methyltransferases"/>
    <property type="match status" value="1"/>
</dbReference>
<feature type="binding site" evidence="5">
    <location>
        <position position="162"/>
    </location>
    <ligand>
        <name>S-adenosyl-L-methionine</name>
        <dbReference type="ChEBI" id="CHEBI:59789"/>
    </ligand>
</feature>
<feature type="binding site" evidence="5">
    <location>
        <begin position="176"/>
        <end position="179"/>
    </location>
    <ligand>
        <name>substrate</name>
    </ligand>
</feature>
<dbReference type="HAMAP" id="MF_02126">
    <property type="entry name" value="RF_methyltr_PrmC"/>
    <property type="match status" value="1"/>
</dbReference>
<protein>
    <recommendedName>
        <fullName evidence="5">Release factor glutamine methyltransferase</fullName>
        <shortName evidence="5">RF MTase</shortName>
        <ecNumber evidence="5">2.1.1.297</ecNumber>
    </recommendedName>
    <alternativeName>
        <fullName evidence="5">N5-glutamine methyltransferase PrmC</fullName>
    </alternativeName>
    <alternativeName>
        <fullName evidence="5">Protein-(glutamine-N5) MTase PrmC</fullName>
    </alternativeName>
    <alternativeName>
        <fullName evidence="5">Protein-glutamine N-methyltransferase PrmC</fullName>
    </alternativeName>
</protein>
<dbReference type="Pfam" id="PF17827">
    <property type="entry name" value="PrmC_N"/>
    <property type="match status" value="1"/>
</dbReference>
<gene>
    <name evidence="5 8" type="primary">prmC</name>
    <name evidence="8" type="ORF">PAA8504_01858</name>
</gene>
<comment type="function">
    <text evidence="5">Methylates the class 1 translation termination release factors RF1/PrfA and RF2/PrfB on the glutamine residue of the universally conserved GGQ motif.</text>
</comment>
<accession>A0A2R8BVB4</accession>
<evidence type="ECO:0000259" key="6">
    <source>
        <dbReference type="Pfam" id="PF05175"/>
    </source>
</evidence>
<dbReference type="InterPro" id="IPR019874">
    <property type="entry name" value="RF_methyltr_PrmC"/>
</dbReference>
<dbReference type="InterPro" id="IPR029063">
    <property type="entry name" value="SAM-dependent_MTases_sf"/>
</dbReference>
<comment type="catalytic activity">
    <reaction evidence="4 5">
        <text>L-glutaminyl-[peptide chain release factor] + S-adenosyl-L-methionine = N(5)-methyl-L-glutaminyl-[peptide chain release factor] + S-adenosyl-L-homocysteine + H(+)</text>
        <dbReference type="Rhea" id="RHEA:42896"/>
        <dbReference type="Rhea" id="RHEA-COMP:10271"/>
        <dbReference type="Rhea" id="RHEA-COMP:10272"/>
        <dbReference type="ChEBI" id="CHEBI:15378"/>
        <dbReference type="ChEBI" id="CHEBI:30011"/>
        <dbReference type="ChEBI" id="CHEBI:57856"/>
        <dbReference type="ChEBI" id="CHEBI:59789"/>
        <dbReference type="ChEBI" id="CHEBI:61891"/>
        <dbReference type="EC" id="2.1.1.297"/>
    </reaction>
</comment>
<keyword evidence="3 5" id="KW-0949">S-adenosyl-L-methionine</keyword>
<feature type="domain" description="Methyltransferase small" evidence="6">
    <location>
        <begin position="98"/>
        <end position="183"/>
    </location>
</feature>
<dbReference type="PANTHER" id="PTHR18895">
    <property type="entry name" value="HEMK METHYLTRANSFERASE"/>
    <property type="match status" value="1"/>
</dbReference>
<evidence type="ECO:0000256" key="4">
    <source>
        <dbReference type="ARBA" id="ARBA00048391"/>
    </source>
</evidence>
<reference evidence="8 9" key="1">
    <citation type="submission" date="2018-03" db="EMBL/GenBank/DDBJ databases">
        <authorList>
            <person name="Keele B.F."/>
        </authorList>
    </citation>
    <scope>NUCLEOTIDE SEQUENCE [LARGE SCALE GENOMIC DNA]</scope>
    <source>
        <strain evidence="8 9">CECT 8504</strain>
    </source>
</reference>
<keyword evidence="1 5" id="KW-0489">Methyltransferase</keyword>
<dbReference type="NCBIfam" id="TIGR00536">
    <property type="entry name" value="hemK_fam"/>
    <property type="match status" value="1"/>
</dbReference>
<dbReference type="InterPro" id="IPR002052">
    <property type="entry name" value="DNA_methylase_N6_adenine_CS"/>
</dbReference>
<dbReference type="AlphaFoldDB" id="A0A2R8BVB4"/>
<dbReference type="Proteomes" id="UP000244912">
    <property type="component" value="Unassembled WGS sequence"/>
</dbReference>
<dbReference type="InterPro" id="IPR050320">
    <property type="entry name" value="N5-glutamine_MTase"/>
</dbReference>
<dbReference type="EMBL" id="ONZF01000003">
    <property type="protein sequence ID" value="SPJ24036.1"/>
    <property type="molecule type" value="Genomic_DNA"/>
</dbReference>
<proteinExistence type="inferred from homology"/>
<dbReference type="PROSITE" id="PS00092">
    <property type="entry name" value="N6_MTASE"/>
    <property type="match status" value="1"/>
</dbReference>
<dbReference type="PANTHER" id="PTHR18895:SF74">
    <property type="entry name" value="MTRF1L RELEASE FACTOR GLUTAMINE METHYLTRANSFERASE"/>
    <property type="match status" value="1"/>
</dbReference>
<feature type="domain" description="Release factor glutamine methyltransferase N-terminal" evidence="7">
    <location>
        <begin position="5"/>
        <end position="71"/>
    </location>
</feature>
<dbReference type="Gene3D" id="1.10.8.10">
    <property type="entry name" value="DNA helicase RuvA subunit, C-terminal domain"/>
    <property type="match status" value="1"/>
</dbReference>
<dbReference type="GO" id="GO:0102559">
    <property type="term" value="F:peptide chain release factor N(5)-glutamine methyltransferase activity"/>
    <property type="evidence" value="ECO:0007669"/>
    <property type="project" value="UniProtKB-EC"/>
</dbReference>
<dbReference type="EC" id="2.1.1.297" evidence="5"/>
<feature type="binding site" evidence="5">
    <location>
        <begin position="112"/>
        <end position="116"/>
    </location>
    <ligand>
        <name>S-adenosyl-L-methionine</name>
        <dbReference type="ChEBI" id="CHEBI:59789"/>
    </ligand>
</feature>
<keyword evidence="9" id="KW-1185">Reference proteome</keyword>
<dbReference type="GO" id="GO:0003676">
    <property type="term" value="F:nucleic acid binding"/>
    <property type="evidence" value="ECO:0007669"/>
    <property type="project" value="InterPro"/>
</dbReference>
<dbReference type="NCBIfam" id="TIGR03534">
    <property type="entry name" value="RF_mod_PrmC"/>
    <property type="match status" value="1"/>
</dbReference>
<dbReference type="GO" id="GO:0032259">
    <property type="term" value="P:methylation"/>
    <property type="evidence" value="ECO:0007669"/>
    <property type="project" value="UniProtKB-KW"/>
</dbReference>
<evidence type="ECO:0000256" key="3">
    <source>
        <dbReference type="ARBA" id="ARBA00022691"/>
    </source>
</evidence>
<name>A0A2R8BVB4_9RHOB</name>
<dbReference type="OrthoDB" id="9800643at2"/>
<dbReference type="RefSeq" id="WP_108893881.1">
    <property type="nucleotide sequence ID" value="NZ_ONZF01000003.1"/>
</dbReference>
<dbReference type="Gene3D" id="3.40.50.150">
    <property type="entry name" value="Vaccinia Virus protein VP39"/>
    <property type="match status" value="1"/>
</dbReference>
<evidence type="ECO:0000313" key="8">
    <source>
        <dbReference type="EMBL" id="SPJ24036.1"/>
    </source>
</evidence>
<feature type="binding site" evidence="5">
    <location>
        <position position="135"/>
    </location>
    <ligand>
        <name>S-adenosyl-L-methionine</name>
        <dbReference type="ChEBI" id="CHEBI:59789"/>
    </ligand>
</feature>
<dbReference type="InterPro" id="IPR004556">
    <property type="entry name" value="HemK-like"/>
</dbReference>
<comment type="similarity">
    <text evidence="5">Belongs to the protein N5-glutamine methyltransferase family. PrmC subfamily.</text>
</comment>
<evidence type="ECO:0000313" key="9">
    <source>
        <dbReference type="Proteomes" id="UP000244912"/>
    </source>
</evidence>
<evidence type="ECO:0000256" key="5">
    <source>
        <dbReference type="HAMAP-Rule" id="MF_02126"/>
    </source>
</evidence>
<keyword evidence="2 5" id="KW-0808">Transferase</keyword>
<dbReference type="InterPro" id="IPR007848">
    <property type="entry name" value="Small_mtfrase_dom"/>
</dbReference>
<evidence type="ECO:0000256" key="1">
    <source>
        <dbReference type="ARBA" id="ARBA00022603"/>
    </source>
</evidence>
<evidence type="ECO:0000256" key="2">
    <source>
        <dbReference type="ARBA" id="ARBA00022679"/>
    </source>
</evidence>
<sequence>MTAADALRDAARRLAHVPDPMRDARTLLAHAAGLDRSALHRIDTVEGDLAARFAALLDRRAAGEPLARILGTRAFWKHEFRITPDVLDPRADTEALVARALDLPWQSVLDLGTGSGCILLSLLSERPGATGVGTDISDAALKVAKINAQTLGIEADFAISDWFSDVAGRFDLIVSNPPYIAADEMPDLSPEVADHDPHLALSPGSDGLSAYRAIAAGARNHLTQGGHLMVEVGWTQARAVAALFRAAGLADVVVHPDLAARDRVVCAKAGAITV</sequence>